<evidence type="ECO:0000313" key="2">
    <source>
        <dbReference type="EMBL" id="MBM6820937.1"/>
    </source>
</evidence>
<reference evidence="2 3" key="1">
    <citation type="journal article" date="2021" name="Sci. Rep.">
        <title>The distribution of antibiotic resistance genes in chicken gut microbiota commensals.</title>
        <authorList>
            <person name="Juricova H."/>
            <person name="Matiasovicova J."/>
            <person name="Kubasova T."/>
            <person name="Cejkova D."/>
            <person name="Rychlik I."/>
        </authorList>
    </citation>
    <scope>NUCLEOTIDE SEQUENCE [LARGE SCALE GENOMIC DNA]</scope>
    <source>
        <strain evidence="2 3">An435</strain>
    </source>
</reference>
<proteinExistence type="predicted"/>
<accession>A0ABS2FLQ2</accession>
<name>A0ABS2FLQ2_9CLOT</name>
<evidence type="ECO:0000256" key="1">
    <source>
        <dbReference type="SAM" id="Coils"/>
    </source>
</evidence>
<dbReference type="RefSeq" id="WP_204572774.1">
    <property type="nucleotide sequence ID" value="NZ_JACJLL010000211.1"/>
</dbReference>
<organism evidence="2 3">
    <name type="scientific">Clostridium saudiense</name>
    <dbReference type="NCBI Taxonomy" id="1414720"/>
    <lineage>
        <taxon>Bacteria</taxon>
        <taxon>Bacillati</taxon>
        <taxon>Bacillota</taxon>
        <taxon>Clostridia</taxon>
        <taxon>Eubacteriales</taxon>
        <taxon>Clostridiaceae</taxon>
        <taxon>Clostridium</taxon>
    </lineage>
</organism>
<evidence type="ECO:0000313" key="3">
    <source>
        <dbReference type="Proteomes" id="UP000767334"/>
    </source>
</evidence>
<sequence length="734" mass="86943">MSLEKLKLEKNKIIDLQNDYFNRLINEIILFEKKITEYKSKLDESQNIINQLTLELKLKEQEIVDNKREIQELRMELTKTEDEIYNLRATNTYNKIELLNDLKEAFAEENDGETEDILDELLEEINDIENEISYEDMMFIIYLCYIYDKLQLILSKSTMANSYYSSNRQESKLLKIVSQEEHIKIYNSIEECTQNYIKKETDLFKNLNIKLKERIVGILYDISYKCFENVYNENNIERNDTVVKIKCWVRDKENLTWRLVSATYSDKQRKIYMPKNMIDILNLSQQESILINESFEKIKNIFLNEESSKLKKLMRATSEKKEREIFSDIVNLNISEETLDLNKAYTLLLISIFYRRHENLLSNSEYLRNLIQTDDIESKLIYVLKEEITLKPGGAISLPVRLFMDKYKEKIKCIDKDVKNKVIELAKSIFYKECNNVLGYENLINVCYYDNSALKLDTRYVKVFNGYEYKYVLCNSHVCFKCNSIYIKQKTIRKIEGKLDGFQIIVNPEITKKNNVNKKDNLKETAITLYNTIINEYRINNIMKALRTYNNIIENKEIIKYYNKNQRITLLFIGYLIKGNTYGSTEILEAGDIGMSADTILYRRLYNGTGFKSYLNEYKNSIAFIDPYVREKILYNIKELNNDKEDELKLLRLNQNELDSNKLNPESDIKKIGYSTSLTREERWNILKNKAVPKLGKAKVIGHISFLVKMNKGRKIMANAVNEWVYDLERLERL</sequence>
<gene>
    <name evidence="2" type="ORF">H6A19_16610</name>
</gene>
<comment type="caution">
    <text evidence="2">The sequence shown here is derived from an EMBL/GenBank/DDBJ whole genome shotgun (WGS) entry which is preliminary data.</text>
</comment>
<protein>
    <submittedName>
        <fullName evidence="2">Uncharacterized protein</fullName>
    </submittedName>
</protein>
<dbReference type="Proteomes" id="UP000767334">
    <property type="component" value="Unassembled WGS sequence"/>
</dbReference>
<feature type="coiled-coil region" evidence="1">
    <location>
        <begin position="35"/>
        <end position="131"/>
    </location>
</feature>
<keyword evidence="3" id="KW-1185">Reference proteome</keyword>
<keyword evidence="1" id="KW-0175">Coiled coil</keyword>
<dbReference type="EMBL" id="JACJLL010000211">
    <property type="protein sequence ID" value="MBM6820937.1"/>
    <property type="molecule type" value="Genomic_DNA"/>
</dbReference>